<dbReference type="InterPro" id="IPR011059">
    <property type="entry name" value="Metal-dep_hydrolase_composite"/>
</dbReference>
<dbReference type="InterPro" id="IPR032466">
    <property type="entry name" value="Metal_Hydrolase"/>
</dbReference>
<evidence type="ECO:0000256" key="3">
    <source>
        <dbReference type="ARBA" id="ARBA00022801"/>
    </source>
</evidence>
<dbReference type="Pfam" id="PF01979">
    <property type="entry name" value="Amidohydro_1"/>
    <property type="match status" value="1"/>
</dbReference>
<dbReference type="RefSeq" id="WP_107184338.1">
    <property type="nucleotide sequence ID" value="NZ_JAWQGC010000003.1"/>
</dbReference>
<dbReference type="GO" id="GO:0008270">
    <property type="term" value="F:zinc ion binding"/>
    <property type="evidence" value="ECO:0007669"/>
    <property type="project" value="TreeGrafter"/>
</dbReference>
<keyword evidence="3" id="KW-0378">Hydrolase</keyword>
<organism evidence="6 7">
    <name type="scientific">Photobacterium leiognathi subsp. mandapamensis</name>
    <name type="common">Photobacterium mandapamensis</name>
    <dbReference type="NCBI Taxonomy" id="48408"/>
    <lineage>
        <taxon>Bacteria</taxon>
        <taxon>Pseudomonadati</taxon>
        <taxon>Pseudomonadota</taxon>
        <taxon>Gammaproteobacteria</taxon>
        <taxon>Vibrionales</taxon>
        <taxon>Vibrionaceae</taxon>
        <taxon>Photobacterium</taxon>
    </lineage>
</organism>
<dbReference type="GO" id="GO:0008892">
    <property type="term" value="F:guanine deaminase activity"/>
    <property type="evidence" value="ECO:0007669"/>
    <property type="project" value="TreeGrafter"/>
</dbReference>
<sequence length="455" mass="50616">MLDLDNIQLAIQGDSYHCPIKGEIEFNPNGLILVDHAGDIIATYRQDDLQYIQVLAQLQHANKLQVLNKGQYLLPGLVDLHCHASQWPQAGKGLDLPLYDWLQNYTFPLENRYQDNQLATAVYQDVSQRLLANGTTSAVYFASIYRQSTELLAKACLSIGQRAFVGKINMDNPEQCPDYYREASVADAIEDTELFIHNVQSLHGNQAGLVKPVITPRFVPSCSHELLKALGGLVQQHDLHMQTHCSESDWARDYSKQHYNMTDIELYAETGLLNHKSILAHSIFLTQSDITTIKQVDAGIAHCPLSNMFFANAAMPARELLNQDIHIGLGSDIAGAPTPSIFRSAFDAVSHSRVREEGVSIYLSAEQRGIANSRISFNEALWMATNGGGKVLKEKIGIFAPSFHFDAIVVEAKVQVGNLRIWPEFDSPQDVIEKIIALAQPENVSKVWVQGKQVI</sequence>
<dbReference type="SUPFAM" id="SSF51338">
    <property type="entry name" value="Composite domain of metallo-dependent hydrolases"/>
    <property type="match status" value="1"/>
</dbReference>
<dbReference type="GO" id="GO:0005829">
    <property type="term" value="C:cytosol"/>
    <property type="evidence" value="ECO:0007669"/>
    <property type="project" value="TreeGrafter"/>
</dbReference>
<evidence type="ECO:0000259" key="5">
    <source>
        <dbReference type="Pfam" id="PF01979"/>
    </source>
</evidence>
<dbReference type="PANTHER" id="PTHR11271">
    <property type="entry name" value="GUANINE DEAMINASE"/>
    <property type="match status" value="1"/>
</dbReference>
<dbReference type="SUPFAM" id="SSF51556">
    <property type="entry name" value="Metallo-dependent hydrolases"/>
    <property type="match status" value="1"/>
</dbReference>
<dbReference type="Proteomes" id="UP000240530">
    <property type="component" value="Unassembled WGS sequence"/>
</dbReference>
<evidence type="ECO:0000313" key="7">
    <source>
        <dbReference type="Proteomes" id="UP000240530"/>
    </source>
</evidence>
<dbReference type="GO" id="GO:0006147">
    <property type="term" value="P:guanine catabolic process"/>
    <property type="evidence" value="ECO:0007669"/>
    <property type="project" value="UniProtKB-UniPathway"/>
</dbReference>
<keyword evidence="2" id="KW-0479">Metal-binding</keyword>
<name>A0A2T3KYL3_PHOLD</name>
<evidence type="ECO:0000256" key="1">
    <source>
        <dbReference type="ARBA" id="ARBA00001947"/>
    </source>
</evidence>
<gene>
    <name evidence="6" type="ORF">C0W93_03995</name>
</gene>
<evidence type="ECO:0000313" key="6">
    <source>
        <dbReference type="EMBL" id="PSV12884.1"/>
    </source>
</evidence>
<reference evidence="6 7" key="1">
    <citation type="submission" date="2018-03" db="EMBL/GenBank/DDBJ databases">
        <title>Whole genome sequencing of Histamine producing bacteria.</title>
        <authorList>
            <person name="Butler K."/>
        </authorList>
    </citation>
    <scope>NUCLEOTIDE SEQUENCE [LARGE SCALE GENOMIC DNA]</scope>
    <source>
        <strain evidence="6 7">Res.4.1</strain>
    </source>
</reference>
<proteinExistence type="predicted"/>
<dbReference type="AlphaFoldDB" id="A0A2T3KYL3"/>
<feature type="domain" description="Amidohydrolase-related" evidence="5">
    <location>
        <begin position="72"/>
        <end position="454"/>
    </location>
</feature>
<evidence type="ECO:0000256" key="2">
    <source>
        <dbReference type="ARBA" id="ARBA00022723"/>
    </source>
</evidence>
<dbReference type="Gene3D" id="2.30.40.10">
    <property type="entry name" value="Urease, subunit C, domain 1"/>
    <property type="match status" value="1"/>
</dbReference>
<keyword evidence="4" id="KW-0862">Zinc</keyword>
<dbReference type="PANTHER" id="PTHR11271:SF6">
    <property type="entry name" value="GUANINE DEAMINASE"/>
    <property type="match status" value="1"/>
</dbReference>
<dbReference type="UniPathway" id="UPA00603">
    <property type="reaction ID" value="UER00660"/>
</dbReference>
<accession>A0A2T3KYL3</accession>
<dbReference type="EMBL" id="PYNS01000002">
    <property type="protein sequence ID" value="PSV12884.1"/>
    <property type="molecule type" value="Genomic_DNA"/>
</dbReference>
<dbReference type="InterPro" id="IPR006680">
    <property type="entry name" value="Amidohydro-rel"/>
</dbReference>
<dbReference type="Gene3D" id="3.20.20.140">
    <property type="entry name" value="Metal-dependent hydrolases"/>
    <property type="match status" value="1"/>
</dbReference>
<dbReference type="InterPro" id="IPR051607">
    <property type="entry name" value="Metallo-dep_hydrolases"/>
</dbReference>
<protein>
    <submittedName>
        <fullName evidence="6">Guanine deaminase</fullName>
    </submittedName>
</protein>
<comment type="caution">
    <text evidence="6">The sequence shown here is derived from an EMBL/GenBank/DDBJ whole genome shotgun (WGS) entry which is preliminary data.</text>
</comment>
<comment type="cofactor">
    <cofactor evidence="1">
        <name>Zn(2+)</name>
        <dbReference type="ChEBI" id="CHEBI:29105"/>
    </cofactor>
</comment>
<evidence type="ECO:0000256" key="4">
    <source>
        <dbReference type="ARBA" id="ARBA00022833"/>
    </source>
</evidence>